<dbReference type="Pfam" id="PF25917">
    <property type="entry name" value="BSH_RND"/>
    <property type="match status" value="1"/>
</dbReference>
<dbReference type="AlphaFoldDB" id="A0AAW8R5C9"/>
<gene>
    <name evidence="5" type="ORF">RM544_12025</name>
</gene>
<evidence type="ECO:0000313" key="5">
    <source>
        <dbReference type="EMBL" id="MDT0583270.1"/>
    </source>
</evidence>
<evidence type="ECO:0000313" key="6">
    <source>
        <dbReference type="Proteomes" id="UP001249020"/>
    </source>
</evidence>
<evidence type="ECO:0000259" key="4">
    <source>
        <dbReference type="Pfam" id="PF25917"/>
    </source>
</evidence>
<feature type="domain" description="Multidrug resistance protein MdtA-like barrel-sandwich hybrid" evidence="4">
    <location>
        <begin position="69"/>
        <end position="203"/>
    </location>
</feature>
<proteinExistence type="inferred from homology"/>
<dbReference type="InterPro" id="IPR006143">
    <property type="entry name" value="RND_pump_MFP"/>
</dbReference>
<keyword evidence="6" id="KW-1185">Reference proteome</keyword>
<dbReference type="GO" id="GO:0015562">
    <property type="term" value="F:efflux transmembrane transporter activity"/>
    <property type="evidence" value="ECO:0007669"/>
    <property type="project" value="TreeGrafter"/>
</dbReference>
<name>A0AAW8R5C9_9ALTE</name>
<dbReference type="EMBL" id="JAVRIE010000004">
    <property type="protein sequence ID" value="MDT0583270.1"/>
    <property type="molecule type" value="Genomic_DNA"/>
</dbReference>
<dbReference type="InterPro" id="IPR058625">
    <property type="entry name" value="MdtA-like_BSH"/>
</dbReference>
<dbReference type="SUPFAM" id="SSF111369">
    <property type="entry name" value="HlyD-like secretion proteins"/>
    <property type="match status" value="1"/>
</dbReference>
<keyword evidence="3" id="KW-0732">Signal</keyword>
<dbReference type="Gene3D" id="1.10.287.470">
    <property type="entry name" value="Helix hairpin bin"/>
    <property type="match status" value="1"/>
</dbReference>
<dbReference type="Gene3D" id="2.40.420.20">
    <property type="match status" value="1"/>
</dbReference>
<organism evidence="5 6">
    <name type="scientific">Brumicola blandensis</name>
    <dbReference type="NCBI Taxonomy" id="3075611"/>
    <lineage>
        <taxon>Bacteria</taxon>
        <taxon>Pseudomonadati</taxon>
        <taxon>Pseudomonadota</taxon>
        <taxon>Gammaproteobacteria</taxon>
        <taxon>Alteromonadales</taxon>
        <taxon>Alteromonadaceae</taxon>
        <taxon>Brumicola</taxon>
    </lineage>
</organism>
<dbReference type="GO" id="GO:1990281">
    <property type="term" value="C:efflux pump complex"/>
    <property type="evidence" value="ECO:0007669"/>
    <property type="project" value="TreeGrafter"/>
</dbReference>
<dbReference type="Proteomes" id="UP001249020">
    <property type="component" value="Unassembled WGS sequence"/>
</dbReference>
<keyword evidence="2" id="KW-0175">Coiled coil</keyword>
<evidence type="ECO:0000256" key="2">
    <source>
        <dbReference type="SAM" id="Coils"/>
    </source>
</evidence>
<feature type="coiled-coil region" evidence="2">
    <location>
        <begin position="108"/>
        <end position="166"/>
    </location>
</feature>
<dbReference type="PANTHER" id="PTHR30469:SF20">
    <property type="entry name" value="EFFLUX RND TRANSPORTER PERIPLASMIC ADAPTOR SUBUNIT"/>
    <property type="match status" value="1"/>
</dbReference>
<dbReference type="Gene3D" id="2.40.50.100">
    <property type="match status" value="1"/>
</dbReference>
<sequence length="386" mass="41741">MQIKMGFGVVVILVMVLSACSKSETDASESTSAGEDVPAGKKVWSTVLVPASEGRKRHLTGTIQAADAVSISFEVTGVVAKMHVDLGQSFEQGQLLAELDTAVYVLAVKQNESNLGEAEAALTDAKQTFERNNTLRKQGLVAQAALDNAKASYDIAQQRVEVARSALALSKENLSDTKLHAPYAGRVSARMVEPSQQIVAGSSVLSIQGNAKLEVSAAIPEGLIGKVSLFDKVRVVVPSIDTKQSFPATLSEIGAQASVANAFPITVTFDENHQGFYPGMSAELILQVKSDYDNEALFDIPLSAFSTDGKESFIYLIEPTENQANDLKVHKTLIDIMELKSDSAVIRIQVQTPLRAEQRIVRTGLDFLRDKQRVSVVETETRIYNQ</sequence>
<dbReference type="PANTHER" id="PTHR30469">
    <property type="entry name" value="MULTIDRUG RESISTANCE PROTEIN MDTA"/>
    <property type="match status" value="1"/>
</dbReference>
<feature type="signal peptide" evidence="3">
    <location>
        <begin position="1"/>
        <end position="21"/>
    </location>
</feature>
<dbReference type="NCBIfam" id="TIGR01730">
    <property type="entry name" value="RND_mfp"/>
    <property type="match status" value="1"/>
</dbReference>
<feature type="chain" id="PRO_5043600306" evidence="3">
    <location>
        <begin position="22"/>
        <end position="386"/>
    </location>
</feature>
<evidence type="ECO:0000256" key="3">
    <source>
        <dbReference type="SAM" id="SignalP"/>
    </source>
</evidence>
<comment type="similarity">
    <text evidence="1">Belongs to the membrane fusion protein (MFP) (TC 8.A.1) family.</text>
</comment>
<comment type="caution">
    <text evidence="5">The sequence shown here is derived from an EMBL/GenBank/DDBJ whole genome shotgun (WGS) entry which is preliminary data.</text>
</comment>
<dbReference type="RefSeq" id="WP_311362033.1">
    <property type="nucleotide sequence ID" value="NZ_JAVRIE010000004.1"/>
</dbReference>
<dbReference type="PROSITE" id="PS51257">
    <property type="entry name" value="PROKAR_LIPOPROTEIN"/>
    <property type="match status" value="1"/>
</dbReference>
<reference evidence="5 6" key="1">
    <citation type="submission" date="2023-09" db="EMBL/GenBank/DDBJ databases">
        <authorList>
            <person name="Rey-Velasco X."/>
        </authorList>
    </citation>
    <scope>NUCLEOTIDE SEQUENCE [LARGE SCALE GENOMIC DNA]</scope>
    <source>
        <strain evidence="5 6">W409</strain>
    </source>
</reference>
<protein>
    <submittedName>
        <fullName evidence="5">Efflux RND transporter periplasmic adaptor subunit</fullName>
    </submittedName>
</protein>
<evidence type="ECO:0000256" key="1">
    <source>
        <dbReference type="ARBA" id="ARBA00009477"/>
    </source>
</evidence>
<accession>A0AAW8R5C9</accession>